<dbReference type="EMBL" id="ML977139">
    <property type="protein sequence ID" value="KAF1991544.1"/>
    <property type="molecule type" value="Genomic_DNA"/>
</dbReference>
<evidence type="ECO:0000256" key="6">
    <source>
        <dbReference type="ARBA" id="ARBA00022741"/>
    </source>
</evidence>
<feature type="region of interest" description="Disordered" evidence="11">
    <location>
        <begin position="581"/>
        <end position="754"/>
    </location>
</feature>
<feature type="region of interest" description="Disordered" evidence="11">
    <location>
        <begin position="89"/>
        <end position="123"/>
    </location>
</feature>
<dbReference type="OrthoDB" id="504170at2759"/>
<evidence type="ECO:0000256" key="8">
    <source>
        <dbReference type="ARBA" id="ARBA00022840"/>
    </source>
</evidence>
<feature type="domain" description="Protein kinase" evidence="12">
    <location>
        <begin position="121"/>
        <end position="407"/>
    </location>
</feature>
<dbReference type="GO" id="GO:0005938">
    <property type="term" value="C:cell cortex"/>
    <property type="evidence" value="ECO:0007669"/>
    <property type="project" value="UniProtKB-ARBA"/>
</dbReference>
<feature type="compositionally biased region" description="Polar residues" evidence="11">
    <location>
        <begin position="773"/>
        <end position="784"/>
    </location>
</feature>
<evidence type="ECO:0000313" key="13">
    <source>
        <dbReference type="EMBL" id="KAF1991544.1"/>
    </source>
</evidence>
<dbReference type="PANTHER" id="PTHR24346">
    <property type="entry name" value="MAP/MICROTUBULE AFFINITY-REGULATING KINASE"/>
    <property type="match status" value="1"/>
</dbReference>
<gene>
    <name evidence="13" type="ORF">K402DRAFT_400266</name>
</gene>
<comment type="catalytic activity">
    <reaction evidence="10">
        <text>L-seryl-[protein] + ATP = O-phospho-L-seryl-[protein] + ADP + H(+)</text>
        <dbReference type="Rhea" id="RHEA:17989"/>
        <dbReference type="Rhea" id="RHEA-COMP:9863"/>
        <dbReference type="Rhea" id="RHEA-COMP:11604"/>
        <dbReference type="ChEBI" id="CHEBI:15378"/>
        <dbReference type="ChEBI" id="CHEBI:29999"/>
        <dbReference type="ChEBI" id="CHEBI:30616"/>
        <dbReference type="ChEBI" id="CHEBI:83421"/>
        <dbReference type="ChEBI" id="CHEBI:456216"/>
        <dbReference type="EC" id="2.7.11.1"/>
    </reaction>
</comment>
<evidence type="ECO:0000256" key="11">
    <source>
        <dbReference type="SAM" id="MobiDB-lite"/>
    </source>
</evidence>
<evidence type="ECO:0000313" key="14">
    <source>
        <dbReference type="Proteomes" id="UP000800041"/>
    </source>
</evidence>
<accession>A0A6G1HEN6</accession>
<keyword evidence="4" id="KW-0597">Phosphoprotein</keyword>
<evidence type="ECO:0000256" key="10">
    <source>
        <dbReference type="ARBA" id="ARBA00048679"/>
    </source>
</evidence>
<feature type="region of interest" description="Disordered" evidence="11">
    <location>
        <begin position="875"/>
        <end position="967"/>
    </location>
</feature>
<feature type="region of interest" description="Disordered" evidence="11">
    <location>
        <begin position="1"/>
        <end position="62"/>
    </location>
</feature>
<dbReference type="InterPro" id="IPR011009">
    <property type="entry name" value="Kinase-like_dom_sf"/>
</dbReference>
<organism evidence="13 14">
    <name type="scientific">Aulographum hederae CBS 113979</name>
    <dbReference type="NCBI Taxonomy" id="1176131"/>
    <lineage>
        <taxon>Eukaryota</taxon>
        <taxon>Fungi</taxon>
        <taxon>Dikarya</taxon>
        <taxon>Ascomycota</taxon>
        <taxon>Pezizomycotina</taxon>
        <taxon>Dothideomycetes</taxon>
        <taxon>Pleosporomycetidae</taxon>
        <taxon>Aulographales</taxon>
        <taxon>Aulographaceae</taxon>
    </lineage>
</organism>
<evidence type="ECO:0000256" key="9">
    <source>
        <dbReference type="ARBA" id="ARBA00047899"/>
    </source>
</evidence>
<dbReference type="Pfam" id="PF16797">
    <property type="entry name" value="Fungal_KA1"/>
    <property type="match status" value="1"/>
</dbReference>
<dbReference type="Pfam" id="PF00069">
    <property type="entry name" value="Pkinase"/>
    <property type="match status" value="1"/>
</dbReference>
<keyword evidence="3" id="KW-0723">Serine/threonine-protein kinase</keyword>
<feature type="compositionally biased region" description="Basic and acidic residues" evidence="11">
    <location>
        <begin position="598"/>
        <end position="609"/>
    </location>
</feature>
<feature type="compositionally biased region" description="Basic residues" evidence="11">
    <location>
        <begin position="667"/>
        <end position="680"/>
    </location>
</feature>
<comment type="catalytic activity">
    <reaction evidence="9">
        <text>L-threonyl-[protein] + ATP = O-phospho-L-threonyl-[protein] + ADP + H(+)</text>
        <dbReference type="Rhea" id="RHEA:46608"/>
        <dbReference type="Rhea" id="RHEA-COMP:11060"/>
        <dbReference type="Rhea" id="RHEA-COMP:11605"/>
        <dbReference type="ChEBI" id="CHEBI:15378"/>
        <dbReference type="ChEBI" id="CHEBI:30013"/>
        <dbReference type="ChEBI" id="CHEBI:30616"/>
        <dbReference type="ChEBI" id="CHEBI:61977"/>
        <dbReference type="ChEBI" id="CHEBI:456216"/>
        <dbReference type="EC" id="2.7.11.1"/>
    </reaction>
</comment>
<evidence type="ECO:0000256" key="5">
    <source>
        <dbReference type="ARBA" id="ARBA00022679"/>
    </source>
</evidence>
<feature type="compositionally biased region" description="Basic and acidic residues" evidence="11">
    <location>
        <begin position="905"/>
        <end position="925"/>
    </location>
</feature>
<feature type="compositionally biased region" description="Basic residues" evidence="11">
    <location>
        <begin position="742"/>
        <end position="751"/>
    </location>
</feature>
<keyword evidence="14" id="KW-1185">Reference proteome</keyword>
<dbReference type="GO" id="GO:0004674">
    <property type="term" value="F:protein serine/threonine kinase activity"/>
    <property type="evidence" value="ECO:0007669"/>
    <property type="project" value="UniProtKB-KW"/>
</dbReference>
<proteinExistence type="inferred from homology"/>
<dbReference type="InterPro" id="IPR008271">
    <property type="entry name" value="Ser/Thr_kinase_AS"/>
</dbReference>
<evidence type="ECO:0000256" key="1">
    <source>
        <dbReference type="ARBA" id="ARBA00010791"/>
    </source>
</evidence>
<keyword evidence="6" id="KW-0547">Nucleotide-binding</keyword>
<feature type="compositionally biased region" description="Basic and acidic residues" evidence="11">
    <location>
        <begin position="937"/>
        <end position="950"/>
    </location>
</feature>
<reference evidence="13" key="1">
    <citation type="journal article" date="2020" name="Stud. Mycol.">
        <title>101 Dothideomycetes genomes: a test case for predicting lifestyles and emergence of pathogens.</title>
        <authorList>
            <person name="Haridas S."/>
            <person name="Albert R."/>
            <person name="Binder M."/>
            <person name="Bloem J."/>
            <person name="Labutti K."/>
            <person name="Salamov A."/>
            <person name="Andreopoulos B."/>
            <person name="Baker S."/>
            <person name="Barry K."/>
            <person name="Bills G."/>
            <person name="Bluhm B."/>
            <person name="Cannon C."/>
            <person name="Castanera R."/>
            <person name="Culley D."/>
            <person name="Daum C."/>
            <person name="Ezra D."/>
            <person name="Gonzalez J."/>
            <person name="Henrissat B."/>
            <person name="Kuo A."/>
            <person name="Liang C."/>
            <person name="Lipzen A."/>
            <person name="Lutzoni F."/>
            <person name="Magnuson J."/>
            <person name="Mondo S."/>
            <person name="Nolan M."/>
            <person name="Ohm R."/>
            <person name="Pangilinan J."/>
            <person name="Park H.-J."/>
            <person name="Ramirez L."/>
            <person name="Alfaro M."/>
            <person name="Sun H."/>
            <person name="Tritt A."/>
            <person name="Yoshinaga Y."/>
            <person name="Zwiers L.-H."/>
            <person name="Turgeon B."/>
            <person name="Goodwin S."/>
            <person name="Spatafora J."/>
            <person name="Crous P."/>
            <person name="Grigoriev I."/>
        </authorList>
    </citation>
    <scope>NUCLEOTIDE SEQUENCE</scope>
    <source>
        <strain evidence="13">CBS 113979</strain>
    </source>
</reference>
<keyword evidence="7 13" id="KW-0418">Kinase</keyword>
<feature type="compositionally biased region" description="Polar residues" evidence="11">
    <location>
        <begin position="643"/>
        <end position="659"/>
    </location>
</feature>
<name>A0A6G1HEN6_9PEZI</name>
<evidence type="ECO:0000256" key="2">
    <source>
        <dbReference type="ARBA" id="ARBA00012513"/>
    </source>
</evidence>
<keyword evidence="8" id="KW-0067">ATP-binding</keyword>
<evidence type="ECO:0000256" key="3">
    <source>
        <dbReference type="ARBA" id="ARBA00022527"/>
    </source>
</evidence>
<feature type="compositionally biased region" description="Basic residues" evidence="11">
    <location>
        <begin position="1048"/>
        <end position="1059"/>
    </location>
</feature>
<dbReference type="PROSITE" id="PS00108">
    <property type="entry name" value="PROTEIN_KINASE_ST"/>
    <property type="match status" value="1"/>
</dbReference>
<dbReference type="InterPro" id="IPR031850">
    <property type="entry name" value="Fungal_KA1_dom"/>
</dbReference>
<dbReference type="EC" id="2.7.11.1" evidence="2"/>
<dbReference type="InterPro" id="IPR000719">
    <property type="entry name" value="Prot_kinase_dom"/>
</dbReference>
<dbReference type="PROSITE" id="PS50011">
    <property type="entry name" value="PROTEIN_KINASE_DOM"/>
    <property type="match status" value="1"/>
</dbReference>
<feature type="compositionally biased region" description="Basic and acidic residues" evidence="11">
    <location>
        <begin position="36"/>
        <end position="46"/>
    </location>
</feature>
<dbReference type="InterPro" id="IPR043024">
    <property type="entry name" value="KA1_sf_fungal"/>
</dbReference>
<dbReference type="Proteomes" id="UP000800041">
    <property type="component" value="Unassembled WGS sequence"/>
</dbReference>
<dbReference type="Gene3D" id="1.10.510.10">
    <property type="entry name" value="Transferase(Phosphotransferase) domain 1"/>
    <property type="match status" value="1"/>
</dbReference>
<evidence type="ECO:0000256" key="4">
    <source>
        <dbReference type="ARBA" id="ARBA00022553"/>
    </source>
</evidence>
<feature type="compositionally biased region" description="Polar residues" evidence="11">
    <location>
        <begin position="19"/>
        <end position="28"/>
    </location>
</feature>
<feature type="compositionally biased region" description="Low complexity" evidence="11">
    <location>
        <begin position="795"/>
        <end position="806"/>
    </location>
</feature>
<feature type="compositionally biased region" description="Polar residues" evidence="11">
    <location>
        <begin position="681"/>
        <end position="696"/>
    </location>
</feature>
<keyword evidence="5" id="KW-0808">Transferase</keyword>
<feature type="compositionally biased region" description="Low complexity" evidence="11">
    <location>
        <begin position="629"/>
        <end position="642"/>
    </location>
</feature>
<feature type="region of interest" description="Disordered" evidence="11">
    <location>
        <begin position="1172"/>
        <end position="1237"/>
    </location>
</feature>
<feature type="compositionally biased region" description="Basic and acidic residues" evidence="11">
    <location>
        <begin position="1172"/>
        <end position="1181"/>
    </location>
</feature>
<feature type="compositionally biased region" description="Polar residues" evidence="11">
    <location>
        <begin position="97"/>
        <end position="110"/>
    </location>
</feature>
<dbReference type="Gene3D" id="3.30.310.220">
    <property type="entry name" value="Fungal kinase associated-1 domain"/>
    <property type="match status" value="1"/>
</dbReference>
<dbReference type="PANTHER" id="PTHR24346:SF110">
    <property type="entry name" value="NON-SPECIFIC SERINE_THREONINE PROTEIN KINASE"/>
    <property type="match status" value="1"/>
</dbReference>
<evidence type="ECO:0000256" key="7">
    <source>
        <dbReference type="ARBA" id="ARBA00022777"/>
    </source>
</evidence>
<comment type="similarity">
    <text evidence="1">Belongs to the protein kinase superfamily. CAMK Ser/Thr protein kinase family. NIM1 subfamily.</text>
</comment>
<feature type="compositionally biased region" description="Polar residues" evidence="11">
    <location>
        <begin position="1196"/>
        <end position="1212"/>
    </location>
</feature>
<feature type="region of interest" description="Disordered" evidence="11">
    <location>
        <begin position="1022"/>
        <end position="1107"/>
    </location>
</feature>
<protein>
    <recommendedName>
        <fullName evidence="2">non-specific serine/threonine protein kinase</fullName>
        <ecNumber evidence="2">2.7.11.1</ecNumber>
    </recommendedName>
</protein>
<dbReference type="GO" id="GO:0005524">
    <property type="term" value="F:ATP binding"/>
    <property type="evidence" value="ECO:0007669"/>
    <property type="project" value="UniProtKB-KW"/>
</dbReference>
<feature type="region of interest" description="Disordered" evidence="11">
    <location>
        <begin position="771"/>
        <end position="837"/>
    </location>
</feature>
<sequence length="1411" mass="159667">MDHHTQPARPPSRRKPLTDASSRANQSTPPTPSHQKSYERVQHQDHAPSSSPPNLPHNESFMAKGNGTLAVKHEVGSSENRRVVELAGDYEPESKRNSQVSQASTNASGTNKRRKTHIGPWNLGRTIGKGGCSRVRLVRHEVTRQKGAAKIISKALAEKARALSLANLVKSAEEDPSFANGKVMPFGLEREIVIMKLLNHPNIVQLYDVWENRNELYLIMEYVEGGELFEYIEQQRGLDEREVVYLFRQLIAALIYCHRLHIHHRDLKPENILLDRETFEIKLVDFGMAALQPEGKYLSTPCGSPHYAAPELLSYRPYDGGKADVWSCGVILFVMLTGSPPFNFPTDARGDMPEDKKLRGLFKAIQRVDYTLPQELSREAKHLLTKIFVADPSNRITTEEIWKHPFLHKYDKEFGFLGENATLEHWIGPRPTIENWFPLRLQDIDREILRNMRTLWHSEKEDTIIEKLLNSAPTQEKYFYSALVKHRDEHLENYVGTPGGVTYSASDYQHLKPESQQGNTPPAGYERSTSQFSILNNEHLHSMHSFQNQIPPSERSYDPFRASREPMPHLKQNYMNVTVHRGRSKGGSLKPAPSVGSRQRESLRVEALKKGTRRHSGLSARTASHASLRGSSRQRSQQFRGSTSKMSVASSGWTSSPPTIASMRPSSMHKRGVSFSHLRKSSTATALTSRANSVHHQTPVVRGRAQKESSANTLPIPSSPPEKPVNMTRSRKENLSVPATAQHHKLKSPSKRIREDIRKISTELEKACEDAFNRSSLSSSIRTTATDRRNPYLDTPPSSVNTPPNTGDKPVRVDTVTRNRPLPPLPQLPSQKETPKSYTARELAEMRNRIAVRHADADDENKKYLEEVLRHLEGILPGSDPENRSASAPQPQSPDDFGYLPGIPEESRSAEPEERETHAERERRWMRSVTAPTGQHQQRDRDQRDRKPTTDHNNNTIRLVDPSSPCPPIAPLNIRKASGASTTTAEAAAASINRPLTPHGHYGKVLADRYKRRTNQSLVDMSLNSNDAPEDMATVDNQSTGKDETVTKRTHWWNRRRSPRTPEVNDDQTADANKTALENAPTKRSARPANDIDPADEYPKRDFPEPAKWNRHMHLDDRLERNKPIEQRKREENLRRQVKVNELSLVDSEFPFRSEQAGNPVVEAMRKKAKDSIKNAAKEQNRAGGFLSMFRKKNTDSGNGNGTSPFSLTGETSPSSPSPNPFRPHSSYNKSPEDYDFTTYTDKSRPFNLADESSSSLANGYEIRQNDISTRTTPSDDRSWFARFFKIKPATRAFCVSERRGRARADLVHLLRDWRPHGIKDVVFDREANTIHARVHKRNAIGIDPVSFIIELFVILEDGHRTNVCIARFTQLKGSKSSFNRAFETVEDVFRSKNLLVVGERRKAMLEVLGY</sequence>
<dbReference type="SMART" id="SM00220">
    <property type="entry name" value="S_TKc"/>
    <property type="match status" value="1"/>
</dbReference>
<dbReference type="SUPFAM" id="SSF56112">
    <property type="entry name" value="Protein kinase-like (PK-like)"/>
    <property type="match status" value="1"/>
</dbReference>
<dbReference type="FunFam" id="1.10.510.10:FF:000571">
    <property type="entry name" value="Maternal embryonic leucine zipper kinase"/>
    <property type="match status" value="1"/>
</dbReference>
<evidence type="ECO:0000259" key="12">
    <source>
        <dbReference type="PROSITE" id="PS50011"/>
    </source>
</evidence>
<dbReference type="GO" id="GO:0035556">
    <property type="term" value="P:intracellular signal transduction"/>
    <property type="evidence" value="ECO:0007669"/>
    <property type="project" value="TreeGrafter"/>
</dbReference>